<dbReference type="Gene3D" id="3.40.50.620">
    <property type="entry name" value="HUPs"/>
    <property type="match status" value="1"/>
</dbReference>
<dbReference type="InterPro" id="IPR006015">
    <property type="entry name" value="Universal_stress_UspA"/>
</dbReference>
<reference evidence="4" key="1">
    <citation type="submission" date="2018-09" db="EMBL/GenBank/DDBJ databases">
        <authorList>
            <person name="Zhu H."/>
        </authorList>
    </citation>
    <scope>NUCLEOTIDE SEQUENCE [LARGE SCALE GENOMIC DNA]</scope>
    <source>
        <strain evidence="4">K2R23-3</strain>
    </source>
</reference>
<dbReference type="AlphaFoldDB" id="A0A385YV78"/>
<evidence type="ECO:0000313" key="4">
    <source>
        <dbReference type="Proteomes" id="UP000265725"/>
    </source>
</evidence>
<evidence type="ECO:0000313" key="3">
    <source>
        <dbReference type="EMBL" id="AYC30190.1"/>
    </source>
</evidence>
<evidence type="ECO:0000256" key="1">
    <source>
        <dbReference type="ARBA" id="ARBA00008791"/>
    </source>
</evidence>
<dbReference type="EMBL" id="CP032418">
    <property type="protein sequence ID" value="AYC30190.1"/>
    <property type="molecule type" value="Genomic_DNA"/>
</dbReference>
<name>A0A385YV78_9BACL</name>
<dbReference type="OrthoDB" id="2426295at2"/>
<proteinExistence type="inferred from homology"/>
<dbReference type="Pfam" id="PF00582">
    <property type="entry name" value="Usp"/>
    <property type="match status" value="1"/>
</dbReference>
<dbReference type="Proteomes" id="UP000265725">
    <property type="component" value="Chromosome"/>
</dbReference>
<evidence type="ECO:0000259" key="2">
    <source>
        <dbReference type="Pfam" id="PF00582"/>
    </source>
</evidence>
<dbReference type="SUPFAM" id="SSF52402">
    <property type="entry name" value="Adenine nucleotide alpha hydrolases-like"/>
    <property type="match status" value="1"/>
</dbReference>
<accession>A0A385YV78</accession>
<dbReference type="PANTHER" id="PTHR46268">
    <property type="entry name" value="STRESS RESPONSE PROTEIN NHAX"/>
    <property type="match status" value="1"/>
</dbReference>
<dbReference type="KEGG" id="paek:D3873_10025"/>
<dbReference type="CDD" id="cd00293">
    <property type="entry name" value="USP-like"/>
    <property type="match status" value="1"/>
</dbReference>
<organism evidence="3 4">
    <name type="scientific">Paenisporosarcina cavernae</name>
    <dbReference type="NCBI Taxonomy" id="2320858"/>
    <lineage>
        <taxon>Bacteria</taxon>
        <taxon>Bacillati</taxon>
        <taxon>Bacillota</taxon>
        <taxon>Bacilli</taxon>
        <taxon>Bacillales</taxon>
        <taxon>Caryophanaceae</taxon>
        <taxon>Paenisporosarcina</taxon>
    </lineage>
</organism>
<sequence length="164" mass="17618">MFDKLLVGYDGSEGSRHALTKAIELTNLHAASHLTVAYINEDVVGGDLSYSNQQVGSAPILTEVSTPPPLPETNPDSPLHFAREYAEQMKETIEQQLVASGVQHYSVVAIDGHPARALTDLAEQEEMDAIVVGNSGKSGIQKFFLGSVSEKIVKDSPCTVIVIK</sequence>
<dbReference type="InterPro" id="IPR006016">
    <property type="entry name" value="UspA"/>
</dbReference>
<dbReference type="PANTHER" id="PTHR46268:SF6">
    <property type="entry name" value="UNIVERSAL STRESS PROTEIN UP12"/>
    <property type="match status" value="1"/>
</dbReference>
<keyword evidence="4" id="KW-1185">Reference proteome</keyword>
<protein>
    <submittedName>
        <fullName evidence="3">Universal stress protein</fullName>
    </submittedName>
</protein>
<dbReference type="PRINTS" id="PR01438">
    <property type="entry name" value="UNVRSLSTRESS"/>
</dbReference>
<dbReference type="RefSeq" id="WP_119883907.1">
    <property type="nucleotide sequence ID" value="NZ_CP032418.1"/>
</dbReference>
<dbReference type="InterPro" id="IPR014729">
    <property type="entry name" value="Rossmann-like_a/b/a_fold"/>
</dbReference>
<feature type="domain" description="UspA" evidence="2">
    <location>
        <begin position="1"/>
        <end position="164"/>
    </location>
</feature>
<gene>
    <name evidence="3" type="ORF">D3873_10025</name>
</gene>
<comment type="similarity">
    <text evidence="1">Belongs to the universal stress protein A family.</text>
</comment>